<evidence type="ECO:0000313" key="3">
    <source>
        <dbReference type="EMBL" id="CAD8356792.1"/>
    </source>
</evidence>
<feature type="region of interest" description="Disordered" evidence="1">
    <location>
        <begin position="222"/>
        <end position="248"/>
    </location>
</feature>
<feature type="transmembrane region" description="Helical" evidence="2">
    <location>
        <begin position="265"/>
        <end position="287"/>
    </location>
</feature>
<proteinExistence type="predicted"/>
<dbReference type="AlphaFoldDB" id="A0A7S0AA28"/>
<protein>
    <submittedName>
        <fullName evidence="3">Uncharacterized protein</fullName>
    </submittedName>
</protein>
<sequence length="306" mass="32020">MALPPAAPAMMALYVGAKTPRFKVASLVLLRATLQGCASGATTTVPGAVVAAGGPTLLAWRHFDGLNALRAEGLTCPGGLYYAPNPEPLQFDCRLWRAAQLRLQDMAVGLSAQAGAPVPQAVVQLAPFVANTEDHLAEFKRSDSHCRTMMDPHIKLASVSHGFVQDQHYWMQMLSSEAALPDSACLLGSPVVPLPLSPAGAALEHPAPTAAAARAASRDAVVEPAANKRRLKPGTGAASAGDDSEDVTAEVTTTTELYQGPGQTFGMVLLIISMSIFCVCTFGSIFLGNLYLAHKARNVPVNPAEP</sequence>
<accession>A0A7S0AA28</accession>
<keyword evidence="2" id="KW-0472">Membrane</keyword>
<organism evidence="3">
    <name type="scientific">Pyrodinium bahamense</name>
    <dbReference type="NCBI Taxonomy" id="73915"/>
    <lineage>
        <taxon>Eukaryota</taxon>
        <taxon>Sar</taxon>
        <taxon>Alveolata</taxon>
        <taxon>Dinophyceae</taxon>
        <taxon>Gonyaulacales</taxon>
        <taxon>Pyrocystaceae</taxon>
        <taxon>Pyrodinium</taxon>
    </lineage>
</organism>
<name>A0A7S0AA28_9DINO</name>
<keyword evidence="2" id="KW-0812">Transmembrane</keyword>
<evidence type="ECO:0000256" key="1">
    <source>
        <dbReference type="SAM" id="MobiDB-lite"/>
    </source>
</evidence>
<evidence type="ECO:0000256" key="2">
    <source>
        <dbReference type="SAM" id="Phobius"/>
    </source>
</evidence>
<reference evidence="3" key="1">
    <citation type="submission" date="2021-01" db="EMBL/GenBank/DDBJ databases">
        <authorList>
            <person name="Corre E."/>
            <person name="Pelletier E."/>
            <person name="Niang G."/>
            <person name="Scheremetjew M."/>
            <person name="Finn R."/>
            <person name="Kale V."/>
            <person name="Holt S."/>
            <person name="Cochrane G."/>
            <person name="Meng A."/>
            <person name="Brown T."/>
            <person name="Cohen L."/>
        </authorList>
    </citation>
    <scope>NUCLEOTIDE SEQUENCE</scope>
    <source>
        <strain evidence="3">Pbaha01</strain>
    </source>
</reference>
<gene>
    <name evidence="3" type="ORF">PBAH0796_LOCUS12159</name>
</gene>
<keyword evidence="2" id="KW-1133">Transmembrane helix</keyword>
<dbReference type="EMBL" id="HBEG01020076">
    <property type="protein sequence ID" value="CAD8356792.1"/>
    <property type="molecule type" value="Transcribed_RNA"/>
</dbReference>